<evidence type="ECO:0000313" key="2">
    <source>
        <dbReference type="EMBL" id="ELR71154.1"/>
    </source>
</evidence>
<dbReference type="Gene3D" id="2.60.120.10">
    <property type="entry name" value="Jelly Rolls"/>
    <property type="match status" value="1"/>
</dbReference>
<dbReference type="InterPro" id="IPR014710">
    <property type="entry name" value="RmlC-like_jellyroll"/>
</dbReference>
<feature type="domain" description="Cyclic nucleotide-binding" evidence="1">
    <location>
        <begin position="3"/>
        <end position="46"/>
    </location>
</feature>
<dbReference type="eggNOG" id="COG0664">
    <property type="taxonomic scope" value="Bacteria"/>
</dbReference>
<gene>
    <name evidence="2" type="ORF">C900_02958</name>
</gene>
<dbReference type="SUPFAM" id="SSF51206">
    <property type="entry name" value="cAMP-binding domain-like"/>
    <property type="match status" value="1"/>
</dbReference>
<dbReference type="STRING" id="1237149.C900_02958"/>
<reference evidence="2 3" key="1">
    <citation type="submission" date="2012-12" db="EMBL/GenBank/DDBJ databases">
        <title>Genome assembly of Fulvivirga imtechensis AK7.</title>
        <authorList>
            <person name="Nupur N."/>
            <person name="Khatri I."/>
            <person name="Kumar R."/>
            <person name="Subramanian S."/>
            <person name="Pinnaka A."/>
        </authorList>
    </citation>
    <scope>NUCLEOTIDE SEQUENCE [LARGE SCALE GENOMIC DNA]</scope>
    <source>
        <strain evidence="2 3">AK7</strain>
    </source>
</reference>
<protein>
    <submittedName>
        <fullName evidence="2">cAMP-binding protein</fullName>
    </submittedName>
</protein>
<proteinExistence type="predicted"/>
<dbReference type="EMBL" id="AMZN01000044">
    <property type="protein sequence ID" value="ELR71154.1"/>
    <property type="molecule type" value="Genomic_DNA"/>
</dbReference>
<dbReference type="AlphaFoldDB" id="L8JUC7"/>
<evidence type="ECO:0000259" key="1">
    <source>
        <dbReference type="PROSITE" id="PS50042"/>
    </source>
</evidence>
<dbReference type="InterPro" id="IPR018490">
    <property type="entry name" value="cNMP-bd_dom_sf"/>
</dbReference>
<keyword evidence="3" id="KW-1185">Reference proteome</keyword>
<dbReference type="InterPro" id="IPR000595">
    <property type="entry name" value="cNMP-bd_dom"/>
</dbReference>
<dbReference type="Pfam" id="PF00027">
    <property type="entry name" value="cNMP_binding"/>
    <property type="match status" value="1"/>
</dbReference>
<dbReference type="PATRIC" id="fig|1237149.3.peg.2714"/>
<accession>L8JUC7</accession>
<evidence type="ECO:0000313" key="3">
    <source>
        <dbReference type="Proteomes" id="UP000011135"/>
    </source>
</evidence>
<dbReference type="PROSITE" id="PS50042">
    <property type="entry name" value="CNMP_BINDING_3"/>
    <property type="match status" value="1"/>
</dbReference>
<sequence length="179" mass="21121">MECFTALTDEQFDKAFSAFKRKSLKKHQVLIREGDYVQNTYWVIKGLLVSKFIDDQGSEIIIQFAVENCWITDQNAFYNQEKSIFRVIALEDSDLYSLSWQMRENICRKIPEIGHFFLKKANDSFVKQQKRLLTYLTADARERFDVLIKEYPQLLQRVSKKTLAAYLGVSRETLSRLQK</sequence>
<dbReference type="Proteomes" id="UP000011135">
    <property type="component" value="Unassembled WGS sequence"/>
</dbReference>
<name>L8JUC7_9BACT</name>
<dbReference type="CDD" id="cd00038">
    <property type="entry name" value="CAP_ED"/>
    <property type="match status" value="1"/>
</dbReference>
<comment type="caution">
    <text evidence="2">The sequence shown here is derived from an EMBL/GenBank/DDBJ whole genome shotgun (WGS) entry which is preliminary data.</text>
</comment>
<organism evidence="2 3">
    <name type="scientific">Fulvivirga imtechensis AK7</name>
    <dbReference type="NCBI Taxonomy" id="1237149"/>
    <lineage>
        <taxon>Bacteria</taxon>
        <taxon>Pseudomonadati</taxon>
        <taxon>Bacteroidota</taxon>
        <taxon>Cytophagia</taxon>
        <taxon>Cytophagales</taxon>
        <taxon>Fulvivirgaceae</taxon>
        <taxon>Fulvivirga</taxon>
    </lineage>
</organism>